<dbReference type="EC" id="2.7.1.48" evidence="2"/>
<evidence type="ECO:0000256" key="1">
    <source>
        <dbReference type="ARBA" id="ARBA00004690"/>
    </source>
</evidence>
<protein>
    <recommendedName>
        <fullName evidence="2">uridine/cytidine kinase</fullName>
        <ecNumber evidence="2">2.7.1.48</ecNumber>
    </recommendedName>
</protein>
<keyword evidence="4" id="KW-0547">Nucleotide-binding</keyword>
<dbReference type="Proteomes" id="UP000231567">
    <property type="component" value="Unassembled WGS sequence"/>
</dbReference>
<evidence type="ECO:0000256" key="3">
    <source>
        <dbReference type="ARBA" id="ARBA00022679"/>
    </source>
</evidence>
<keyword evidence="3" id="KW-0808">Transferase</keyword>
<comment type="caution">
    <text evidence="7">The sequence shown here is derived from an EMBL/GenBank/DDBJ whole genome shotgun (WGS) entry which is preliminary data.</text>
</comment>
<evidence type="ECO:0000259" key="6">
    <source>
        <dbReference type="Pfam" id="PF00485"/>
    </source>
</evidence>
<dbReference type="EMBL" id="PCRM01000019">
    <property type="protein sequence ID" value="PIP21758.1"/>
    <property type="molecule type" value="Genomic_DNA"/>
</dbReference>
<evidence type="ECO:0000313" key="8">
    <source>
        <dbReference type="Proteomes" id="UP000231567"/>
    </source>
</evidence>
<organism evidence="7 8">
    <name type="scientific">Candidatus Nealsonbacteria bacterium CG23_combo_of_CG06-09_8_20_14_all_40_13</name>
    <dbReference type="NCBI Taxonomy" id="1974724"/>
    <lineage>
        <taxon>Bacteria</taxon>
        <taxon>Candidatus Nealsoniibacteriota</taxon>
    </lineage>
</organism>
<dbReference type="GO" id="GO:0044206">
    <property type="term" value="P:UMP salvage"/>
    <property type="evidence" value="ECO:0007669"/>
    <property type="project" value="UniProtKB-UniPathway"/>
</dbReference>
<dbReference type="NCBIfam" id="NF004018">
    <property type="entry name" value="PRK05480.1"/>
    <property type="match status" value="1"/>
</dbReference>
<dbReference type="GO" id="GO:0004849">
    <property type="term" value="F:uridine kinase activity"/>
    <property type="evidence" value="ECO:0007669"/>
    <property type="project" value="UniProtKB-EC"/>
</dbReference>
<dbReference type="GO" id="GO:0005524">
    <property type="term" value="F:ATP binding"/>
    <property type="evidence" value="ECO:0007669"/>
    <property type="project" value="InterPro"/>
</dbReference>
<dbReference type="InterPro" id="IPR006083">
    <property type="entry name" value="PRK/URK"/>
</dbReference>
<evidence type="ECO:0000313" key="7">
    <source>
        <dbReference type="EMBL" id="PIP21758.1"/>
    </source>
</evidence>
<gene>
    <name evidence="7" type="ORF">COX39_01260</name>
</gene>
<dbReference type="AlphaFoldDB" id="A0A2G9YR92"/>
<feature type="domain" description="Phosphoribulokinase/uridine kinase" evidence="6">
    <location>
        <begin position="6"/>
        <end position="186"/>
    </location>
</feature>
<reference evidence="7 8" key="1">
    <citation type="submission" date="2017-09" db="EMBL/GenBank/DDBJ databases">
        <title>Depth-based differentiation of microbial function through sediment-hosted aquifers and enrichment of novel symbionts in the deep terrestrial subsurface.</title>
        <authorList>
            <person name="Probst A.J."/>
            <person name="Ladd B."/>
            <person name="Jarett J.K."/>
            <person name="Geller-Mcgrath D.E."/>
            <person name="Sieber C.M."/>
            <person name="Emerson J.B."/>
            <person name="Anantharaman K."/>
            <person name="Thomas B.C."/>
            <person name="Malmstrom R."/>
            <person name="Stieglmeier M."/>
            <person name="Klingl A."/>
            <person name="Woyke T."/>
            <person name="Ryan C.M."/>
            <person name="Banfield J.F."/>
        </authorList>
    </citation>
    <scope>NUCLEOTIDE SEQUENCE [LARGE SCALE GENOMIC DNA]</scope>
    <source>
        <strain evidence="7">CG23_combo_of_CG06-09_8_20_14_all_40_13</strain>
    </source>
</reference>
<dbReference type="InterPro" id="IPR000764">
    <property type="entry name" value="Uridine_kinase-like"/>
</dbReference>
<evidence type="ECO:0000256" key="2">
    <source>
        <dbReference type="ARBA" id="ARBA00012137"/>
    </source>
</evidence>
<dbReference type="UniPathway" id="UPA00574">
    <property type="reaction ID" value="UER00637"/>
</dbReference>
<dbReference type="SUPFAM" id="SSF52540">
    <property type="entry name" value="P-loop containing nucleoside triphosphate hydrolases"/>
    <property type="match status" value="1"/>
</dbReference>
<sequence length="209" mass="23941">MDKSFVIGVTGATGSGKTFVIEELKKIFSPKVVVISQDNYYKNLEELGVERWDRANYDKPESFDNNSLAKDLSNLKKGHPVHLPVYDFKTHSRLASEVMVKPAQIIIIEGIFIFNILSLRNLMDLKIFLQSEADIRLSRRLLRDIQERGRKAENLAESINWYLKVVKPNQEKYIIPMKRYADMMINTNEGGIAAVDILKKKIQNILAGE</sequence>
<accession>A0A2G9YR92</accession>
<comment type="pathway">
    <text evidence="1">Pyrimidine metabolism; UMP biosynthesis via salvage pathway; UMP from uridine: step 1/1.</text>
</comment>
<evidence type="ECO:0000256" key="4">
    <source>
        <dbReference type="ARBA" id="ARBA00022741"/>
    </source>
</evidence>
<dbReference type="InterPro" id="IPR027417">
    <property type="entry name" value="P-loop_NTPase"/>
</dbReference>
<keyword evidence="5 7" id="KW-0418">Kinase</keyword>
<dbReference type="PANTHER" id="PTHR10285">
    <property type="entry name" value="URIDINE KINASE"/>
    <property type="match status" value="1"/>
</dbReference>
<name>A0A2G9YR92_9BACT</name>
<dbReference type="Pfam" id="PF00485">
    <property type="entry name" value="PRK"/>
    <property type="match status" value="1"/>
</dbReference>
<evidence type="ECO:0000256" key="5">
    <source>
        <dbReference type="ARBA" id="ARBA00022777"/>
    </source>
</evidence>
<dbReference type="CDD" id="cd02023">
    <property type="entry name" value="UMPK"/>
    <property type="match status" value="1"/>
</dbReference>
<proteinExistence type="predicted"/>
<dbReference type="PRINTS" id="PR00988">
    <property type="entry name" value="URIDINKINASE"/>
</dbReference>
<dbReference type="Gene3D" id="3.40.50.300">
    <property type="entry name" value="P-loop containing nucleotide triphosphate hydrolases"/>
    <property type="match status" value="1"/>
</dbReference>